<dbReference type="VEuPathDB" id="PlasmoDB:PVW1_110037000"/>
<dbReference type="AlphaFoldDB" id="A0A1G4H017"/>
<dbReference type="EMBL" id="LT615249">
    <property type="protein sequence ID" value="SCO68213.1"/>
    <property type="molecule type" value="Genomic_DNA"/>
</dbReference>
<dbReference type="VEuPathDB" id="PlasmoDB:PVP01_1131400"/>
<dbReference type="VEuPathDB" id="PlasmoDB:PVX_114030"/>
<dbReference type="VEuPathDB" id="PlasmoDB:PVPAM_110035700"/>
<dbReference type="Proteomes" id="UP000196402">
    <property type="component" value="Chromosome 11"/>
</dbReference>
<name>A0A1G4H017_PLAVI</name>
<evidence type="ECO:0000313" key="2">
    <source>
        <dbReference type="Proteomes" id="UP000196402"/>
    </source>
</evidence>
<proteinExistence type="predicted"/>
<evidence type="ECO:0000313" key="1">
    <source>
        <dbReference type="EMBL" id="SCO68213.1"/>
    </source>
</evidence>
<accession>A0A1G4H017</accession>
<organism evidence="1 2">
    <name type="scientific">Plasmodium vivax</name>
    <name type="common">malaria parasite P. vivax</name>
    <dbReference type="NCBI Taxonomy" id="5855"/>
    <lineage>
        <taxon>Eukaryota</taxon>
        <taxon>Sar</taxon>
        <taxon>Alveolata</taxon>
        <taxon>Apicomplexa</taxon>
        <taxon>Aconoidasida</taxon>
        <taxon>Haemosporida</taxon>
        <taxon>Plasmodiidae</taxon>
        <taxon>Plasmodium</taxon>
        <taxon>Plasmodium (Plasmodium)</taxon>
    </lineage>
</organism>
<sequence>MRVPLPPGPPHLLRWRRWANRVAAVRTLATTHFHPYRRVTTLQREQRANRWETELRETIQRVDQILRENNFEVYIQGMGDGGVAQAAAKEVDAYKLLHLLNRILLLSREAEGSSEAETTIWECPTFLSLLGFIKLKMPSFNIHEMFLLALCFSKIQFMPQMLMEPFLLTVQEGPYLQGFLEADVNKFFQFFFIVSSIKNVRVGEKADALFGTFAGNFVQVVWDFLAGVSGHVPCRQSRLSGRLPLDCCHLLCVALHNARVRNAPLMHRVATELVDHLNDHHRLDKQDQVDVAKKLINIYLAYASLRCENYHLYEKLNTFIYNLVEDLPLASCLTLLLSIATLKEQSGFNFPLCLLSSLEKRFSAKFYSLDVKDLLLLIYLLTYLNLHVANTDAYVCMLDHLFLFHKFEASLEEERVKLFQIYVSLRQSFQSGMLGGLDPEGATHTSGSCHEVDLHESSQRACRDKLQHVLRKVQANMQVEHEQNPPEYAQELDEEVNNLYALLHQMRGHPFFINNLRKNQVVLGYYLSHISFDLEQEENPKGESQKIAILFDADRSHFSDNSFDIYFNMKRNHLAKLNIKCLSIKLQQWRELSPEERRRFIGVELTRMYLPRATSSA</sequence>
<reference evidence="1 2" key="1">
    <citation type="submission" date="2016-07" db="EMBL/GenBank/DDBJ databases">
        <authorList>
            <consortium name="Pathogen Informatics"/>
        </authorList>
    </citation>
    <scope>NUCLEOTIDE SEQUENCE [LARGE SCALE GENOMIC DNA]</scope>
</reference>
<protein>
    <recommendedName>
        <fullName evidence="3">RAP domain-containing protein</fullName>
    </recommendedName>
</protein>
<evidence type="ECO:0008006" key="3">
    <source>
        <dbReference type="Google" id="ProtNLM"/>
    </source>
</evidence>
<gene>
    <name evidence="1" type="ORF">PVT01_110035800</name>
</gene>
<dbReference type="eggNOG" id="ENOG502TN7Z">
    <property type="taxonomic scope" value="Eukaryota"/>
</dbReference>